<sequence>MALSFVYNTTPNFIAEGTARLMEKRFIFALSLLPVAKPSSFRLLGSEGKNHPQFTRPRFEPQSPRPQQSSFNTTSALANYATEAGSQNVPIFKDLPEETLIKISDVLEETFYNEGDYIIRQGARGDTFFIISKGQVKVTMKQPSTGEEIYIRTLKKGDFFGEKALQGDDLRTANIVADESEGVTCLVIDRETFNQLISSLDEIRTRYKDEGVERRRINDEFREVKLTDLRILATLGVGGFGRVELVQIAGEPSRSFALKQMKKSQIVETRQQQHIMSEKEIMGEANCDFIVKLFKTFKDRKYLYMLMESCLGGELWTILRDKGHFDDSTTRFYTACVVEAFDYLHSRNIIYRDLKPENLLLDVNGYVKLVDFGFAKKLQVGVFSTHMSRIAWTQAAHRLGSAIGHCFAQTGMMLLNRWSIAKSVWYFQHGRKTWTFCGTPEYVAPEVILNRGHDISADYWSLGVLMFELLTGTPPFTGADPMKTYNIILKGIDAIEFPRNITRNATALIKKLCRDNPAERLGYQKGGISEIQKHKWFDGFNWEGLINHTLIPPIIPQVRSVVDTGNFDDYPPDGEGPPPDDLTGWDSEF</sequence>
<dbReference type="GO" id="GO:0005524">
    <property type="term" value="F:ATP binding"/>
    <property type="evidence" value="ECO:0007669"/>
    <property type="project" value="UniProtKB-UniRule"/>
</dbReference>
<comment type="catalytic activity">
    <reaction evidence="11">
        <text>L-seryl-[protein] + ATP = O-phospho-L-seryl-[protein] + ADP + H(+)</text>
        <dbReference type="Rhea" id="RHEA:17989"/>
        <dbReference type="Rhea" id="RHEA-COMP:9863"/>
        <dbReference type="Rhea" id="RHEA-COMP:11604"/>
        <dbReference type="ChEBI" id="CHEBI:15378"/>
        <dbReference type="ChEBI" id="CHEBI:29999"/>
        <dbReference type="ChEBI" id="CHEBI:30616"/>
        <dbReference type="ChEBI" id="CHEBI:83421"/>
        <dbReference type="ChEBI" id="CHEBI:456216"/>
        <dbReference type="EC" id="2.7.11.12"/>
    </reaction>
</comment>
<comment type="similarity">
    <text evidence="1">Belongs to the protein kinase superfamily. AGC Ser/Thr protein kinase family. cGMP subfamily.</text>
</comment>
<comment type="catalytic activity">
    <reaction evidence="12">
        <text>L-threonyl-[protein] + ATP = O-phospho-L-threonyl-[protein] + ADP + H(+)</text>
        <dbReference type="Rhea" id="RHEA:46608"/>
        <dbReference type="Rhea" id="RHEA-COMP:11060"/>
        <dbReference type="Rhea" id="RHEA-COMP:11605"/>
        <dbReference type="ChEBI" id="CHEBI:15378"/>
        <dbReference type="ChEBI" id="CHEBI:30013"/>
        <dbReference type="ChEBI" id="CHEBI:30616"/>
        <dbReference type="ChEBI" id="CHEBI:61977"/>
        <dbReference type="ChEBI" id="CHEBI:456216"/>
        <dbReference type="EC" id="2.7.11.1"/>
    </reaction>
</comment>
<dbReference type="GO" id="GO:0005737">
    <property type="term" value="C:cytoplasm"/>
    <property type="evidence" value="ECO:0007669"/>
    <property type="project" value="UniProtKB-ARBA"/>
</dbReference>
<dbReference type="Gene3D" id="3.30.200.20">
    <property type="entry name" value="Phosphorylase Kinase, domain 1"/>
    <property type="match status" value="2"/>
</dbReference>
<dbReference type="Gene3D" id="1.10.510.10">
    <property type="entry name" value="Transferase(Phosphotransferase) domain 1"/>
    <property type="match status" value="2"/>
</dbReference>
<dbReference type="GO" id="GO:0030553">
    <property type="term" value="F:cGMP binding"/>
    <property type="evidence" value="ECO:0007669"/>
    <property type="project" value="UniProtKB-KW"/>
</dbReference>
<evidence type="ECO:0000256" key="11">
    <source>
        <dbReference type="ARBA" id="ARBA00047462"/>
    </source>
</evidence>
<feature type="domain" description="Cyclic nucleotide-binding" evidence="19">
    <location>
        <begin position="91"/>
        <end position="214"/>
    </location>
</feature>
<dbReference type="Gene3D" id="2.60.120.10">
    <property type="entry name" value="Jelly Rolls"/>
    <property type="match status" value="1"/>
</dbReference>
<dbReference type="InterPro" id="IPR018488">
    <property type="entry name" value="cNMP-bd_CS"/>
</dbReference>
<dbReference type="SMART" id="SM00133">
    <property type="entry name" value="S_TK_X"/>
    <property type="match status" value="1"/>
</dbReference>
<dbReference type="PRINTS" id="PR00104">
    <property type="entry name" value="CGMPKINASE"/>
</dbReference>
<evidence type="ECO:0000256" key="3">
    <source>
        <dbReference type="ARBA" id="ARBA00022535"/>
    </source>
</evidence>
<dbReference type="Pfam" id="PF00027">
    <property type="entry name" value="cNMP_binding"/>
    <property type="match status" value="1"/>
</dbReference>
<comment type="catalytic activity">
    <reaction evidence="13">
        <text>L-seryl-[protein] + ATP = O-phospho-L-seryl-[protein] + ADP + H(+)</text>
        <dbReference type="Rhea" id="RHEA:17989"/>
        <dbReference type="Rhea" id="RHEA-COMP:9863"/>
        <dbReference type="Rhea" id="RHEA-COMP:11604"/>
        <dbReference type="ChEBI" id="CHEBI:15378"/>
        <dbReference type="ChEBI" id="CHEBI:29999"/>
        <dbReference type="ChEBI" id="CHEBI:30616"/>
        <dbReference type="ChEBI" id="CHEBI:83421"/>
        <dbReference type="ChEBI" id="CHEBI:456216"/>
        <dbReference type="EC" id="2.7.11.1"/>
    </reaction>
</comment>
<dbReference type="CDD" id="cd05572">
    <property type="entry name" value="STKc_cGK"/>
    <property type="match status" value="1"/>
</dbReference>
<dbReference type="PROSITE" id="PS51285">
    <property type="entry name" value="AGC_KINASE_CTER"/>
    <property type="match status" value="1"/>
</dbReference>
<dbReference type="PROSITE" id="PS00889">
    <property type="entry name" value="CNMP_BINDING_2"/>
    <property type="match status" value="1"/>
</dbReference>
<evidence type="ECO:0000259" key="18">
    <source>
        <dbReference type="PROSITE" id="PS50011"/>
    </source>
</evidence>
<keyword evidence="5" id="KW-0808">Transferase</keyword>
<feature type="binding site" evidence="15">
    <location>
        <begin position="235"/>
        <end position="243"/>
    </location>
    <ligand>
        <name>ATP</name>
        <dbReference type="ChEBI" id="CHEBI:30616"/>
    </ligand>
</feature>
<evidence type="ECO:0000313" key="21">
    <source>
        <dbReference type="EMBL" id="CAD7575373.1"/>
    </source>
</evidence>
<feature type="domain" description="AGC-kinase C-terminal" evidence="20">
    <location>
        <begin position="538"/>
        <end position="589"/>
    </location>
</feature>
<dbReference type="PANTHER" id="PTHR24353:SF111">
    <property type="match status" value="1"/>
</dbReference>
<accession>A0A7R9P9S1</accession>
<keyword evidence="9" id="KW-0142">cGMP-binding</keyword>
<dbReference type="SUPFAM" id="SSF56112">
    <property type="entry name" value="Protein kinase-like (PK-like)"/>
    <property type="match status" value="1"/>
</dbReference>
<dbReference type="FunFam" id="2.60.120.10:FF:000064">
    <property type="entry name" value="cGMP-dependent protein kinase, isozyme"/>
    <property type="match status" value="1"/>
</dbReference>
<dbReference type="PROSITE" id="PS00888">
    <property type="entry name" value="CNMP_BINDING_1"/>
    <property type="match status" value="1"/>
</dbReference>
<evidence type="ECO:0000256" key="5">
    <source>
        <dbReference type="ARBA" id="ARBA00022679"/>
    </source>
</evidence>
<dbReference type="SMART" id="SM00220">
    <property type="entry name" value="S_TKc"/>
    <property type="match status" value="1"/>
</dbReference>
<evidence type="ECO:0000256" key="7">
    <source>
        <dbReference type="ARBA" id="ARBA00022777"/>
    </source>
</evidence>
<feature type="domain" description="Protein kinase" evidence="18">
    <location>
        <begin position="229"/>
        <end position="537"/>
    </location>
</feature>
<dbReference type="InterPro" id="IPR000595">
    <property type="entry name" value="cNMP-bd_dom"/>
</dbReference>
<comment type="catalytic activity">
    <reaction evidence="10">
        <text>L-threonyl-[protein] + ATP = O-phospho-L-threonyl-[protein] + ADP + H(+)</text>
        <dbReference type="Rhea" id="RHEA:46608"/>
        <dbReference type="Rhea" id="RHEA-COMP:11060"/>
        <dbReference type="Rhea" id="RHEA-COMP:11605"/>
        <dbReference type="ChEBI" id="CHEBI:15378"/>
        <dbReference type="ChEBI" id="CHEBI:30013"/>
        <dbReference type="ChEBI" id="CHEBI:30616"/>
        <dbReference type="ChEBI" id="CHEBI:61977"/>
        <dbReference type="ChEBI" id="CHEBI:456216"/>
        <dbReference type="EC" id="2.7.11.12"/>
    </reaction>
</comment>
<evidence type="ECO:0000256" key="8">
    <source>
        <dbReference type="ARBA" id="ARBA00022840"/>
    </source>
</evidence>
<dbReference type="InterPro" id="IPR014710">
    <property type="entry name" value="RmlC-like_jellyroll"/>
</dbReference>
<dbReference type="EMBL" id="OE183145">
    <property type="protein sequence ID" value="CAD7575373.1"/>
    <property type="molecule type" value="Genomic_DNA"/>
</dbReference>
<dbReference type="PROSITE" id="PS50042">
    <property type="entry name" value="CNMP_BINDING_3"/>
    <property type="match status" value="1"/>
</dbReference>
<evidence type="ECO:0000256" key="10">
    <source>
        <dbReference type="ARBA" id="ARBA00047298"/>
    </source>
</evidence>
<reference evidence="21" key="1">
    <citation type="submission" date="2020-11" db="EMBL/GenBank/DDBJ databases">
        <authorList>
            <person name="Tran Van P."/>
        </authorList>
    </citation>
    <scope>NUCLEOTIDE SEQUENCE</scope>
</reference>
<evidence type="ECO:0000256" key="2">
    <source>
        <dbReference type="ARBA" id="ARBA00022527"/>
    </source>
</evidence>
<evidence type="ECO:0000256" key="13">
    <source>
        <dbReference type="ARBA" id="ARBA00048679"/>
    </source>
</evidence>
<evidence type="ECO:0000256" key="17">
    <source>
        <dbReference type="SAM" id="MobiDB-lite"/>
    </source>
</evidence>
<dbReference type="GO" id="GO:0004692">
    <property type="term" value="F:cGMP-dependent protein kinase activity"/>
    <property type="evidence" value="ECO:0007669"/>
    <property type="project" value="UniProtKB-EC"/>
</dbReference>
<feature type="region of interest" description="Disordered" evidence="17">
    <location>
        <begin position="565"/>
        <end position="589"/>
    </location>
</feature>
<dbReference type="PROSITE" id="PS50011">
    <property type="entry name" value="PROTEIN_KINASE_DOM"/>
    <property type="match status" value="1"/>
</dbReference>
<dbReference type="InterPro" id="IPR000961">
    <property type="entry name" value="AGC-kinase_C"/>
</dbReference>
<dbReference type="PROSITE" id="PS00107">
    <property type="entry name" value="PROTEIN_KINASE_ATP"/>
    <property type="match status" value="1"/>
</dbReference>
<dbReference type="InterPro" id="IPR011009">
    <property type="entry name" value="Kinase-like_dom_sf"/>
</dbReference>
<feature type="binding site" evidence="15 16">
    <location>
        <position position="259"/>
    </location>
    <ligand>
        <name>ATP</name>
        <dbReference type="ChEBI" id="CHEBI:30616"/>
    </ligand>
</feature>
<evidence type="ECO:0000256" key="15">
    <source>
        <dbReference type="PIRSR" id="PIRSR000559-2"/>
    </source>
</evidence>
<dbReference type="AlphaFoldDB" id="A0A7R9P9S1"/>
<dbReference type="SMART" id="SM00100">
    <property type="entry name" value="cNMP"/>
    <property type="match status" value="1"/>
</dbReference>
<feature type="region of interest" description="Disordered" evidence="17">
    <location>
        <begin position="52"/>
        <end position="71"/>
    </location>
</feature>
<dbReference type="PANTHER" id="PTHR24353">
    <property type="entry name" value="CYCLIC NUCLEOTIDE-DEPENDENT PROTEIN KINASE"/>
    <property type="match status" value="1"/>
</dbReference>
<evidence type="ECO:0000256" key="6">
    <source>
        <dbReference type="ARBA" id="ARBA00022741"/>
    </source>
</evidence>
<dbReference type="PIRSF" id="PIRSF000559">
    <property type="entry name" value="cGMP-dep_kinase"/>
    <property type="match status" value="1"/>
</dbReference>
<evidence type="ECO:0000256" key="14">
    <source>
        <dbReference type="PIRSR" id="PIRSR000559-1"/>
    </source>
</evidence>
<dbReference type="SUPFAM" id="SSF51206">
    <property type="entry name" value="cAMP-binding domain-like"/>
    <property type="match status" value="1"/>
</dbReference>
<dbReference type="FunFam" id="1.10.510.10:FF:000024">
    <property type="entry name" value="Probable serine/threonine-protein kinase cot-1"/>
    <property type="match status" value="1"/>
</dbReference>
<gene>
    <name evidence="21" type="ORF">TCMB3V08_LOCUS7967</name>
</gene>
<dbReference type="Pfam" id="PF00069">
    <property type="entry name" value="Pkinase"/>
    <property type="match status" value="2"/>
</dbReference>
<name>A0A7R9P9S1_TIMCA</name>
<evidence type="ECO:0000256" key="9">
    <source>
        <dbReference type="ARBA" id="ARBA00022992"/>
    </source>
</evidence>
<dbReference type="GO" id="GO:0007010">
    <property type="term" value="P:cytoskeleton organization"/>
    <property type="evidence" value="ECO:0007669"/>
    <property type="project" value="UniProtKB-ARBA"/>
</dbReference>
<evidence type="ECO:0000259" key="19">
    <source>
        <dbReference type="PROSITE" id="PS50042"/>
    </source>
</evidence>
<keyword evidence="3" id="KW-0140">cGMP</keyword>
<evidence type="ECO:0000256" key="16">
    <source>
        <dbReference type="PROSITE-ProRule" id="PRU10141"/>
    </source>
</evidence>
<evidence type="ECO:0000256" key="4">
    <source>
        <dbReference type="ARBA" id="ARBA00022553"/>
    </source>
</evidence>
<protein>
    <submittedName>
        <fullName evidence="21">(California timema) hypothetical protein</fullName>
    </submittedName>
</protein>
<keyword evidence="7" id="KW-0418">Kinase</keyword>
<dbReference type="InterPro" id="IPR018490">
    <property type="entry name" value="cNMP-bd_dom_sf"/>
</dbReference>
<evidence type="ECO:0000256" key="12">
    <source>
        <dbReference type="ARBA" id="ARBA00047899"/>
    </source>
</evidence>
<dbReference type="InterPro" id="IPR002374">
    <property type="entry name" value="cGMP_dep_kinase"/>
</dbReference>
<evidence type="ECO:0000259" key="20">
    <source>
        <dbReference type="PROSITE" id="PS51285"/>
    </source>
</evidence>
<dbReference type="InterPro" id="IPR000719">
    <property type="entry name" value="Prot_kinase_dom"/>
</dbReference>
<evidence type="ECO:0000256" key="1">
    <source>
        <dbReference type="ARBA" id="ARBA00006352"/>
    </source>
</evidence>
<organism evidence="21">
    <name type="scientific">Timema californicum</name>
    <name type="common">California timema</name>
    <name type="synonym">Walking stick</name>
    <dbReference type="NCBI Taxonomy" id="61474"/>
    <lineage>
        <taxon>Eukaryota</taxon>
        <taxon>Metazoa</taxon>
        <taxon>Ecdysozoa</taxon>
        <taxon>Arthropoda</taxon>
        <taxon>Hexapoda</taxon>
        <taxon>Insecta</taxon>
        <taxon>Pterygota</taxon>
        <taxon>Neoptera</taxon>
        <taxon>Polyneoptera</taxon>
        <taxon>Phasmatodea</taxon>
        <taxon>Timematodea</taxon>
        <taxon>Timematoidea</taxon>
        <taxon>Timematidae</taxon>
        <taxon>Timema</taxon>
    </lineage>
</organism>
<dbReference type="InterPro" id="IPR008271">
    <property type="entry name" value="Ser/Thr_kinase_AS"/>
</dbReference>
<keyword evidence="4" id="KW-0597">Phosphoprotein</keyword>
<feature type="active site" description="Proton acceptor" evidence="14">
    <location>
        <position position="353"/>
    </location>
</feature>
<keyword evidence="6 15" id="KW-0547">Nucleotide-binding</keyword>
<dbReference type="PROSITE" id="PS00108">
    <property type="entry name" value="PROTEIN_KINASE_ST"/>
    <property type="match status" value="1"/>
</dbReference>
<proteinExistence type="inferred from homology"/>
<keyword evidence="2" id="KW-0723">Serine/threonine-protein kinase</keyword>
<dbReference type="InterPro" id="IPR035014">
    <property type="entry name" value="STKc_cGK"/>
</dbReference>
<dbReference type="InterPro" id="IPR017441">
    <property type="entry name" value="Protein_kinase_ATP_BS"/>
</dbReference>
<keyword evidence="8 15" id="KW-0067">ATP-binding</keyword>
<dbReference type="CDD" id="cd00038">
    <property type="entry name" value="CAP_ED"/>
    <property type="match status" value="1"/>
</dbReference>